<keyword evidence="2" id="KW-1185">Reference proteome</keyword>
<accession>A0A1S1V465</accession>
<protein>
    <submittedName>
        <fullName evidence="1">Uncharacterized protein</fullName>
    </submittedName>
</protein>
<gene>
    <name evidence="1" type="ORF">EUAN_24010</name>
</gene>
<evidence type="ECO:0000313" key="1">
    <source>
        <dbReference type="EMBL" id="OHW61244.1"/>
    </source>
</evidence>
<dbReference type="STRING" id="39480.EUAN_24010"/>
<dbReference type="AlphaFoldDB" id="A0A1S1V465"/>
<dbReference type="Proteomes" id="UP000180254">
    <property type="component" value="Unassembled WGS sequence"/>
</dbReference>
<dbReference type="RefSeq" id="WP_169817393.1">
    <property type="nucleotide sequence ID" value="NZ_MKIE01000020.1"/>
</dbReference>
<evidence type="ECO:0000313" key="2">
    <source>
        <dbReference type="Proteomes" id="UP000180254"/>
    </source>
</evidence>
<proteinExistence type="predicted"/>
<dbReference type="EMBL" id="MKIE01000020">
    <property type="protein sequence ID" value="OHW61244.1"/>
    <property type="molecule type" value="Genomic_DNA"/>
</dbReference>
<name>A0A1S1V465_9FIRM</name>
<reference evidence="1 2" key="1">
    <citation type="submission" date="2016-09" db="EMBL/GenBank/DDBJ databases">
        <title>Genome sequence of Eubacterium angustum.</title>
        <authorList>
            <person name="Poehlein A."/>
            <person name="Daniel R."/>
        </authorList>
    </citation>
    <scope>NUCLEOTIDE SEQUENCE [LARGE SCALE GENOMIC DNA]</scope>
    <source>
        <strain evidence="1 2">DSM 1989</strain>
    </source>
</reference>
<comment type="caution">
    <text evidence="1">The sequence shown here is derived from an EMBL/GenBank/DDBJ whole genome shotgun (WGS) entry which is preliminary data.</text>
</comment>
<sequence length="56" mass="6571">MTLSEIKIKTSHNKEARLQRIADLCNTDGNYKKNRRKPRAKAEQDILDTFAVRGYY</sequence>
<organism evidence="1 2">
    <name type="scientific">Andreesenia angusta</name>
    <dbReference type="NCBI Taxonomy" id="39480"/>
    <lineage>
        <taxon>Bacteria</taxon>
        <taxon>Bacillati</taxon>
        <taxon>Bacillota</taxon>
        <taxon>Tissierellia</taxon>
        <taxon>Tissierellales</taxon>
        <taxon>Gottschalkiaceae</taxon>
        <taxon>Andreesenia</taxon>
    </lineage>
</organism>